<dbReference type="Pfam" id="PF12896">
    <property type="entry name" value="ANAPC4"/>
    <property type="match status" value="1"/>
</dbReference>
<evidence type="ECO:0000256" key="2">
    <source>
        <dbReference type="ARBA" id="ARBA00022618"/>
    </source>
</evidence>
<keyword evidence="9" id="KW-1185">Reference proteome</keyword>
<dbReference type="InterPro" id="IPR024790">
    <property type="entry name" value="APC4_long_dom"/>
</dbReference>
<dbReference type="PANTHER" id="PTHR13260:SF0">
    <property type="entry name" value="ANAPHASE-PROMOTING COMPLEX SUBUNIT 4"/>
    <property type="match status" value="1"/>
</dbReference>
<keyword evidence="4" id="KW-0833">Ubl conjugation pathway</keyword>
<evidence type="ECO:0000256" key="3">
    <source>
        <dbReference type="ARBA" id="ARBA00022776"/>
    </source>
</evidence>
<evidence type="ECO:0000259" key="7">
    <source>
        <dbReference type="Pfam" id="PF12896"/>
    </source>
</evidence>
<keyword evidence="5" id="KW-0131">Cell cycle</keyword>
<dbReference type="GO" id="GO:0051301">
    <property type="term" value="P:cell division"/>
    <property type="evidence" value="ECO:0007669"/>
    <property type="project" value="UniProtKB-KW"/>
</dbReference>
<dbReference type="GO" id="GO:0034399">
    <property type="term" value="C:nuclear periphery"/>
    <property type="evidence" value="ECO:0007669"/>
    <property type="project" value="TreeGrafter"/>
</dbReference>
<dbReference type="EMBL" id="JPKY01000159">
    <property type="protein sequence ID" value="KFH40890.1"/>
    <property type="molecule type" value="Genomic_DNA"/>
</dbReference>
<dbReference type="InterPro" id="IPR024977">
    <property type="entry name" value="Apc4-like_WD40_dom"/>
</dbReference>
<proteinExistence type="predicted"/>
<sequence length="769" mass="84942">MAPQLSLFSETEFASRAPEGLVVGCPTLDLSAACESGGGKSVFIYRPPGQVVSKIHQHQQPGGKAPEALVVTWKADGQFLAVGWSDGVVRLMGLENNKAAHHIEICPQSSDVRIAHIGWVVNNITSRSSSAFSGRLKDGASEILGSQDASAATDLPRELTFLEIETALPKISPLPGSSAGSGEDAVVFTLRTGIDFLFQTPKPEEYDQVNVMVVGTTDGKLHLSIYDSFIIGSFPCPPLGSGSAFPQLVRLASNPQTSTHALLLAEKTKQPDELYLLPMDLPFISSVPINLPLLASKLTTLQKLLRYLRQTQFHMQLEWRNTRELPSRFLRSVEAGLEELENGPRGVVPALYHTVVTGHVYEPVREWLVDSLAERGHKRWDKAVVSGLENLRSLVHQNFLPALERCTIILSRLRGLAQFHDAREDIGFSVTQISRVMDVVDCMTLLGHRILLVVMDELEHFASFSTWLRFQIDRLHSSSSSEDRNELTEKEATMDTGKILTYIERYLTDSPLRVFFDEIIKEDHAEAWQHTEDVPRLLDLLDTQLRRYETGEKAMKAVFHVEFLVDLAHFWSGRILDDIAEAKKRSVRLGKPVKLTVGAKVDCYDVRMCEEGATEATVYIALGSKEASNQVSIFRIGLEIINGISSNRSVAVCPINLGGDRLIDLKFLGDSTLVLLCSGTDNTPVVIRVSVKSDTLGFNACDEGSYGGTDGGVSCDGFTKYRLPGEKQFRPVRLEAHDKADVRGEIPARICLLGSNRTVWQTFTFPTSA</sequence>
<dbReference type="PANTHER" id="PTHR13260">
    <property type="entry name" value="ANAPHASE PROMOTING COMPLEX SUBUNIT 4 APC4"/>
    <property type="match status" value="1"/>
</dbReference>
<reference evidence="9" key="1">
    <citation type="journal article" date="2014" name="Genome Announc.">
        <title>Genome sequence and annotation of Acremonium chrysogenum, producer of the beta-lactam antibiotic cephalosporin C.</title>
        <authorList>
            <person name="Terfehr D."/>
            <person name="Dahlmann T.A."/>
            <person name="Specht T."/>
            <person name="Zadra I."/>
            <person name="Kuernsteiner H."/>
            <person name="Kueck U."/>
        </authorList>
    </citation>
    <scope>NUCLEOTIDE SEQUENCE [LARGE SCALE GENOMIC DNA]</scope>
    <source>
        <strain evidence="9">ATCC 11550 / CBS 779.69 / DSM 880 / IAM 14645 / JCM 23072 / IMI 49137</strain>
    </source>
</reference>
<evidence type="ECO:0000313" key="9">
    <source>
        <dbReference type="Proteomes" id="UP000029964"/>
    </source>
</evidence>
<dbReference type="OrthoDB" id="2110451at2759"/>
<evidence type="ECO:0000313" key="8">
    <source>
        <dbReference type="EMBL" id="KFH40890.1"/>
    </source>
</evidence>
<accession>A0A086SUV8</accession>
<dbReference type="GO" id="GO:0005680">
    <property type="term" value="C:anaphase-promoting complex"/>
    <property type="evidence" value="ECO:0007669"/>
    <property type="project" value="InterPro"/>
</dbReference>
<dbReference type="GO" id="GO:0070979">
    <property type="term" value="P:protein K11-linked ubiquitination"/>
    <property type="evidence" value="ECO:0007669"/>
    <property type="project" value="TreeGrafter"/>
</dbReference>
<evidence type="ECO:0000256" key="4">
    <source>
        <dbReference type="ARBA" id="ARBA00022786"/>
    </source>
</evidence>
<gene>
    <name evidence="8" type="ORF">ACRE_084060</name>
</gene>
<evidence type="ECO:0000259" key="6">
    <source>
        <dbReference type="Pfam" id="PF12894"/>
    </source>
</evidence>
<dbReference type="STRING" id="857340.A0A086SUV8"/>
<feature type="domain" description="Anaphase-promoting complex subunit 4 long" evidence="7">
    <location>
        <begin position="275"/>
        <end position="477"/>
    </location>
</feature>
<keyword evidence="2" id="KW-0132">Cell division</keyword>
<dbReference type="AlphaFoldDB" id="A0A086SUV8"/>
<comment type="caution">
    <text evidence="8">The sequence shown here is derived from an EMBL/GenBank/DDBJ whole genome shotgun (WGS) entry which is preliminary data.</text>
</comment>
<dbReference type="Pfam" id="PF12894">
    <property type="entry name" value="ANAPC4_WD40"/>
    <property type="match status" value="1"/>
</dbReference>
<feature type="domain" description="Anaphase-promoting complex subunit 4-like WD40" evidence="6">
    <location>
        <begin position="25"/>
        <end position="121"/>
    </location>
</feature>
<evidence type="ECO:0000256" key="5">
    <source>
        <dbReference type="ARBA" id="ARBA00023306"/>
    </source>
</evidence>
<dbReference type="HOGENOM" id="CLU_011501_0_0_1"/>
<keyword evidence="3" id="KW-0498">Mitosis</keyword>
<name>A0A086SUV8_HAPC1</name>
<dbReference type="Proteomes" id="UP000029964">
    <property type="component" value="Unassembled WGS sequence"/>
</dbReference>
<protein>
    <recommendedName>
        <fullName evidence="1">Anaphase-promoting complex subunit 4</fullName>
    </recommendedName>
</protein>
<evidence type="ECO:0000256" key="1">
    <source>
        <dbReference type="ARBA" id="ARBA00016067"/>
    </source>
</evidence>
<organism evidence="8 9">
    <name type="scientific">Hapsidospora chrysogenum (strain ATCC 11550 / CBS 779.69 / DSM 880 / IAM 14645 / JCM 23072 / IMI 49137)</name>
    <name type="common">Acremonium chrysogenum</name>
    <dbReference type="NCBI Taxonomy" id="857340"/>
    <lineage>
        <taxon>Eukaryota</taxon>
        <taxon>Fungi</taxon>
        <taxon>Dikarya</taxon>
        <taxon>Ascomycota</taxon>
        <taxon>Pezizomycotina</taxon>
        <taxon>Sordariomycetes</taxon>
        <taxon>Hypocreomycetidae</taxon>
        <taxon>Hypocreales</taxon>
        <taxon>Bionectriaceae</taxon>
        <taxon>Hapsidospora</taxon>
    </lineage>
</organism>
<dbReference type="InterPro" id="IPR024789">
    <property type="entry name" value="APC4"/>
</dbReference>
<dbReference type="GO" id="GO:0031145">
    <property type="term" value="P:anaphase-promoting complex-dependent catabolic process"/>
    <property type="evidence" value="ECO:0007669"/>
    <property type="project" value="InterPro"/>
</dbReference>